<accession>A0A7J4JYF4</accession>
<organism evidence="2 3">
    <name type="scientific">Candidatus Iainarchaeum sp</name>
    <dbReference type="NCBI Taxonomy" id="3101447"/>
    <lineage>
        <taxon>Archaea</taxon>
        <taxon>Candidatus Iainarchaeota</taxon>
        <taxon>Candidatus Iainarchaeia</taxon>
        <taxon>Candidatus Iainarchaeales</taxon>
        <taxon>Candidatus Iainarchaeaceae</taxon>
        <taxon>Candidatus Iainarchaeum</taxon>
    </lineage>
</organism>
<feature type="compositionally biased region" description="Polar residues" evidence="1">
    <location>
        <begin position="47"/>
        <end position="59"/>
    </location>
</feature>
<name>A0A7J4JYF4_9ARCH</name>
<sequence length="118" mass="12356">MIKELSLVFLFLAAVVLFSGCVKQEPPSAGDTTSGLDSDSKDLENAIGSSGTELDNELNNVPDIEPIAPEDLLAQSSGLEADESLLASENSLDDSLSNEITGFTALDDVQEVSPADLQ</sequence>
<proteinExistence type="predicted"/>
<dbReference type="AlphaFoldDB" id="A0A7J4JYF4"/>
<protein>
    <submittedName>
        <fullName evidence="2">Uncharacterized protein</fullName>
    </submittedName>
</protein>
<comment type="caution">
    <text evidence="2">The sequence shown here is derived from an EMBL/GenBank/DDBJ whole genome shotgun (WGS) entry which is preliminary data.</text>
</comment>
<gene>
    <name evidence="2" type="ORF">HA222_05030</name>
</gene>
<feature type="region of interest" description="Disordered" evidence="1">
    <location>
        <begin position="24"/>
        <end position="86"/>
    </location>
</feature>
<reference evidence="3" key="1">
    <citation type="journal article" date="2020" name="bioRxiv">
        <title>A rank-normalized archaeal taxonomy based on genome phylogeny resolves widespread incomplete and uneven classifications.</title>
        <authorList>
            <person name="Rinke C."/>
            <person name="Chuvochina M."/>
            <person name="Mussig A.J."/>
            <person name="Chaumeil P.-A."/>
            <person name="Waite D.W."/>
            <person name="Whitman W.B."/>
            <person name="Parks D.H."/>
            <person name="Hugenholtz P."/>
        </authorList>
    </citation>
    <scope>NUCLEOTIDE SEQUENCE [LARGE SCALE GENOMIC DNA]</scope>
</reference>
<dbReference type="EMBL" id="DUFW01000088">
    <property type="protein sequence ID" value="HIH21990.1"/>
    <property type="molecule type" value="Genomic_DNA"/>
</dbReference>
<dbReference type="Proteomes" id="UP000590964">
    <property type="component" value="Unassembled WGS sequence"/>
</dbReference>
<dbReference type="PROSITE" id="PS51257">
    <property type="entry name" value="PROKAR_LIPOPROTEIN"/>
    <property type="match status" value="1"/>
</dbReference>
<evidence type="ECO:0000313" key="2">
    <source>
        <dbReference type="EMBL" id="HIH21990.1"/>
    </source>
</evidence>
<evidence type="ECO:0000256" key="1">
    <source>
        <dbReference type="SAM" id="MobiDB-lite"/>
    </source>
</evidence>
<evidence type="ECO:0000313" key="3">
    <source>
        <dbReference type="Proteomes" id="UP000590964"/>
    </source>
</evidence>